<organism evidence="1 2">
    <name type="scientific">Chryseobacterium caseinilyticum</name>
    <dbReference type="NCBI Taxonomy" id="2771428"/>
    <lineage>
        <taxon>Bacteria</taxon>
        <taxon>Pseudomonadati</taxon>
        <taxon>Bacteroidota</taxon>
        <taxon>Flavobacteriia</taxon>
        <taxon>Flavobacteriales</taxon>
        <taxon>Weeksellaceae</taxon>
        <taxon>Chryseobacterium group</taxon>
        <taxon>Chryseobacterium</taxon>
    </lineage>
</organism>
<reference evidence="1 2" key="1">
    <citation type="submission" date="2020-09" db="EMBL/GenBank/DDBJ databases">
        <title>Genome seq and assembly of Chryseobacterium sp.</title>
        <authorList>
            <person name="Chhetri G."/>
        </authorList>
    </citation>
    <scope>NUCLEOTIDE SEQUENCE [LARGE SCALE GENOMIC DNA]</scope>
    <source>
        <strain evidence="1 2">GCR10</strain>
    </source>
</reference>
<name>A0ABR8ZH12_9FLAO</name>
<dbReference type="EMBL" id="JACYFS010000012">
    <property type="protein sequence ID" value="MBD8084587.1"/>
    <property type="molecule type" value="Genomic_DNA"/>
</dbReference>
<dbReference type="RefSeq" id="WP_191738473.1">
    <property type="nucleotide sequence ID" value="NZ_JACYFS010000012.1"/>
</dbReference>
<gene>
    <name evidence="1" type="ORF">IC610_19440</name>
</gene>
<keyword evidence="2" id="KW-1185">Reference proteome</keyword>
<protein>
    <submittedName>
        <fullName evidence="1">Uncharacterized protein</fullName>
    </submittedName>
</protein>
<comment type="caution">
    <text evidence="1">The sequence shown here is derived from an EMBL/GenBank/DDBJ whole genome shotgun (WGS) entry which is preliminary data.</text>
</comment>
<sequence length="154" mass="17533">MKKLSVKLQESKFKIYSEENLFGEIIYDENNLEASLLLGNKKLRAEKDSKNNIELKRNNLSLFTLDFDYIWGGAEIVFNGVDTGFDVKGKWFKPGTRLTDENDKDLVIAVKKDDGLEVSVLDENISDELIITTIFYHIYASAGKTRSIIRGGFK</sequence>
<evidence type="ECO:0000313" key="2">
    <source>
        <dbReference type="Proteomes" id="UP000637299"/>
    </source>
</evidence>
<dbReference type="Proteomes" id="UP000637299">
    <property type="component" value="Unassembled WGS sequence"/>
</dbReference>
<accession>A0ABR8ZH12</accession>
<evidence type="ECO:0000313" key="1">
    <source>
        <dbReference type="EMBL" id="MBD8084587.1"/>
    </source>
</evidence>
<proteinExistence type="predicted"/>